<dbReference type="RefSeq" id="WP_137194495.1">
    <property type="nucleotide sequence ID" value="NZ_CP039965.1"/>
</dbReference>
<keyword evidence="5 6" id="KW-0472">Membrane</keyword>
<protein>
    <submittedName>
        <fullName evidence="7">LPS export ABC transporter permease LptF</fullName>
    </submittedName>
</protein>
<keyword evidence="7" id="KW-0614">Plasmid</keyword>
<dbReference type="KEGG" id="pseb:EOK75_12905"/>
<accession>A0A4P8EIB5</accession>
<keyword evidence="2" id="KW-1003">Cell membrane</keyword>
<dbReference type="PANTHER" id="PTHR33529">
    <property type="entry name" value="SLR0882 PROTEIN-RELATED"/>
    <property type="match status" value="1"/>
</dbReference>
<dbReference type="NCBIfam" id="TIGR04407">
    <property type="entry name" value="LptF_YjgP"/>
    <property type="match status" value="1"/>
</dbReference>
<evidence type="ECO:0000256" key="6">
    <source>
        <dbReference type="SAM" id="Phobius"/>
    </source>
</evidence>
<dbReference type="InterPro" id="IPR030922">
    <property type="entry name" value="LptF"/>
</dbReference>
<keyword evidence="8" id="KW-1185">Reference proteome</keyword>
<dbReference type="GO" id="GO:0043190">
    <property type="term" value="C:ATP-binding cassette (ABC) transporter complex"/>
    <property type="evidence" value="ECO:0007669"/>
    <property type="project" value="InterPro"/>
</dbReference>
<evidence type="ECO:0000256" key="2">
    <source>
        <dbReference type="ARBA" id="ARBA00022475"/>
    </source>
</evidence>
<feature type="transmembrane region" description="Helical" evidence="6">
    <location>
        <begin position="284"/>
        <end position="301"/>
    </location>
</feature>
<evidence type="ECO:0000256" key="3">
    <source>
        <dbReference type="ARBA" id="ARBA00022692"/>
    </source>
</evidence>
<evidence type="ECO:0000313" key="8">
    <source>
        <dbReference type="Proteomes" id="UP000298631"/>
    </source>
</evidence>
<feature type="transmembrane region" description="Helical" evidence="6">
    <location>
        <begin position="7"/>
        <end position="29"/>
    </location>
</feature>
<keyword evidence="3 6" id="KW-0812">Transmembrane</keyword>
<evidence type="ECO:0000313" key="7">
    <source>
        <dbReference type="EMBL" id="QCO56716.1"/>
    </source>
</evidence>
<dbReference type="GO" id="GO:0015920">
    <property type="term" value="P:lipopolysaccharide transport"/>
    <property type="evidence" value="ECO:0007669"/>
    <property type="project" value="TreeGrafter"/>
</dbReference>
<gene>
    <name evidence="7" type="primary">lptF</name>
    <name evidence="7" type="ORF">EOK75_12905</name>
</gene>
<dbReference type="InterPro" id="IPR005495">
    <property type="entry name" value="LptG/LptF_permease"/>
</dbReference>
<name>A0A4P8EIB5_9RHOB</name>
<sequence>MTRFDRYLLSQFLALFGFFSLVLVLVYWVNRAVGLFDQIIGDGQSALVFLEISLLTLPNVIRVVLPVSAFAAAVYTTNRLTQDGELVVMQATGFSAFRLARPVIYFGLCVTLMLVLLYNVIVPASRTVLSARTAEISANLTARLLVDGKFMHPTDGITFYIREISDTGELRDVFLTDDRKASSRTTYTAQRALLVRGDVEPKLIMFDGMSQSYNLTNQRLSVTHFKDFTYDLGGLISAGEIPARSLDEMTTAELLFPTEAILAESRASRAALLADGHARIAQPFLALATSLIGFAALLLGAFSRFGLWRQIIGAIVLLVVVQMVNNAGSAAAQQSALMWPLVYLAPLLGVGISFVMLWVAQRPRARHNAGPGPNSSERGIV</sequence>
<keyword evidence="4 6" id="KW-1133">Transmembrane helix</keyword>
<comment type="subcellular location">
    <subcellularLocation>
        <location evidence="1">Cell membrane</location>
        <topology evidence="1">Multi-pass membrane protein</topology>
    </subcellularLocation>
</comment>
<feature type="transmembrane region" description="Helical" evidence="6">
    <location>
        <begin position="336"/>
        <end position="359"/>
    </location>
</feature>
<feature type="transmembrane region" description="Helical" evidence="6">
    <location>
        <begin position="307"/>
        <end position="324"/>
    </location>
</feature>
<reference evidence="7 8" key="1">
    <citation type="submission" date="2019-05" db="EMBL/GenBank/DDBJ databases">
        <title>Pseudorhodobacter turbinis sp. nov., isolated from the gut of the Korean turban shell.</title>
        <authorList>
            <person name="Jeong Y.-S."/>
            <person name="Kang W.-R."/>
            <person name="Bae J.-W."/>
        </authorList>
    </citation>
    <scope>NUCLEOTIDE SEQUENCE [LARGE SCALE GENOMIC DNA]</scope>
    <source>
        <strain evidence="7 8">S12M18</strain>
        <plasmid evidence="7 8">unnamed1</plasmid>
    </source>
</reference>
<dbReference type="PANTHER" id="PTHR33529:SF6">
    <property type="entry name" value="YJGP_YJGQ FAMILY PERMEASE"/>
    <property type="match status" value="1"/>
</dbReference>
<dbReference type="OrthoDB" id="8477889at2"/>
<dbReference type="Proteomes" id="UP000298631">
    <property type="component" value="Plasmid unnamed1"/>
</dbReference>
<proteinExistence type="predicted"/>
<evidence type="ECO:0000256" key="1">
    <source>
        <dbReference type="ARBA" id="ARBA00004651"/>
    </source>
</evidence>
<evidence type="ECO:0000256" key="5">
    <source>
        <dbReference type="ARBA" id="ARBA00023136"/>
    </source>
</evidence>
<dbReference type="EMBL" id="CP039965">
    <property type="protein sequence ID" value="QCO56716.1"/>
    <property type="molecule type" value="Genomic_DNA"/>
</dbReference>
<dbReference type="GO" id="GO:0055085">
    <property type="term" value="P:transmembrane transport"/>
    <property type="evidence" value="ECO:0007669"/>
    <property type="project" value="InterPro"/>
</dbReference>
<organism evidence="7 8">
    <name type="scientific">Pseudorhodobacter turbinis</name>
    <dbReference type="NCBI Taxonomy" id="2500533"/>
    <lineage>
        <taxon>Bacteria</taxon>
        <taxon>Pseudomonadati</taxon>
        <taxon>Pseudomonadota</taxon>
        <taxon>Alphaproteobacteria</taxon>
        <taxon>Rhodobacterales</taxon>
        <taxon>Paracoccaceae</taxon>
        <taxon>Pseudorhodobacter</taxon>
    </lineage>
</organism>
<dbReference type="AlphaFoldDB" id="A0A4P8EIB5"/>
<dbReference type="Pfam" id="PF03739">
    <property type="entry name" value="LptF_LptG"/>
    <property type="match status" value="1"/>
</dbReference>
<evidence type="ECO:0000256" key="4">
    <source>
        <dbReference type="ARBA" id="ARBA00022989"/>
    </source>
</evidence>
<feature type="transmembrane region" description="Helical" evidence="6">
    <location>
        <begin position="103"/>
        <end position="122"/>
    </location>
</feature>
<geneLocation type="plasmid" evidence="7 8">
    <name>unnamed1</name>
</geneLocation>